<feature type="region of interest" description="Disordered" evidence="1">
    <location>
        <begin position="1"/>
        <end position="38"/>
    </location>
</feature>
<evidence type="ECO:0000313" key="3">
    <source>
        <dbReference type="Proteomes" id="UP000095210"/>
    </source>
</evidence>
<feature type="compositionally biased region" description="Basic and acidic residues" evidence="1">
    <location>
        <begin position="1"/>
        <end position="11"/>
    </location>
</feature>
<sequence>MSDVVRPEHTPDPGAPLGSDAAAAAGVSPLEPPPGGGLRMLGAESAVACEGDSCLIPVDAADTPRAESPPTGA</sequence>
<dbReference type="Proteomes" id="UP000095210">
    <property type="component" value="Chromosome"/>
</dbReference>
<accession>A0AAC9HRV6</accession>
<keyword evidence="3" id="KW-1185">Reference proteome</keyword>
<reference evidence="3" key="1">
    <citation type="submission" date="2016-03" db="EMBL/GenBank/DDBJ databases">
        <title>Complete genome sequence of the type strain Actinoalloteichus hymeniacidonis DSM 45092.</title>
        <authorList>
            <person name="Schaffert L."/>
            <person name="Albersmeier A."/>
            <person name="Winkler A."/>
            <person name="Kalinowski J."/>
            <person name="Zotchev S."/>
            <person name="Ruckert C."/>
        </authorList>
    </citation>
    <scope>NUCLEOTIDE SEQUENCE [LARGE SCALE GENOMIC DNA]</scope>
    <source>
        <strain evidence="3">HPA177(T) (DSM 45092(T))</strain>
    </source>
</reference>
<gene>
    <name evidence="2" type="ORF">TL08_17200</name>
</gene>
<evidence type="ECO:0000256" key="1">
    <source>
        <dbReference type="SAM" id="MobiDB-lite"/>
    </source>
</evidence>
<organism evidence="2 3">
    <name type="scientific">Actinoalloteichus hymeniacidonis</name>
    <dbReference type="NCBI Taxonomy" id="340345"/>
    <lineage>
        <taxon>Bacteria</taxon>
        <taxon>Bacillati</taxon>
        <taxon>Actinomycetota</taxon>
        <taxon>Actinomycetes</taxon>
        <taxon>Pseudonocardiales</taxon>
        <taxon>Pseudonocardiaceae</taxon>
        <taxon>Actinoalloteichus</taxon>
    </lineage>
</organism>
<dbReference type="KEGG" id="ahm:TL08_17200"/>
<dbReference type="AlphaFoldDB" id="A0AAC9HRV6"/>
<proteinExistence type="predicted"/>
<dbReference type="RefSeq" id="WP_069850379.1">
    <property type="nucleotide sequence ID" value="NZ_CP014859.1"/>
</dbReference>
<dbReference type="EMBL" id="CP014859">
    <property type="protein sequence ID" value="AOS64240.1"/>
    <property type="molecule type" value="Genomic_DNA"/>
</dbReference>
<name>A0AAC9HRV6_9PSEU</name>
<protein>
    <submittedName>
        <fullName evidence="2">Uncharacterized protein</fullName>
    </submittedName>
</protein>
<evidence type="ECO:0000313" key="2">
    <source>
        <dbReference type="EMBL" id="AOS64240.1"/>
    </source>
</evidence>
<feature type="compositionally biased region" description="Low complexity" evidence="1">
    <location>
        <begin position="15"/>
        <end position="29"/>
    </location>
</feature>